<reference evidence="2 3" key="1">
    <citation type="submission" date="2019-06" db="EMBL/GenBank/DDBJ databases">
        <title>WGS assembly of Gossypium darwinii.</title>
        <authorList>
            <person name="Chen Z.J."/>
            <person name="Sreedasyam A."/>
            <person name="Ando A."/>
            <person name="Song Q."/>
            <person name="De L."/>
            <person name="Hulse-Kemp A."/>
            <person name="Ding M."/>
            <person name="Ye W."/>
            <person name="Kirkbride R."/>
            <person name="Jenkins J."/>
            <person name="Plott C."/>
            <person name="Lovell J."/>
            <person name="Lin Y.-M."/>
            <person name="Vaughn R."/>
            <person name="Liu B."/>
            <person name="Li W."/>
            <person name="Simpson S."/>
            <person name="Scheffler B."/>
            <person name="Saski C."/>
            <person name="Grover C."/>
            <person name="Hu G."/>
            <person name="Conover J."/>
            <person name="Carlson J."/>
            <person name="Shu S."/>
            <person name="Boston L."/>
            <person name="Williams M."/>
            <person name="Peterson D."/>
            <person name="Mcgee K."/>
            <person name="Jones D."/>
            <person name="Wendel J."/>
            <person name="Stelly D."/>
            <person name="Grimwood J."/>
            <person name="Schmutz J."/>
        </authorList>
    </citation>
    <scope>NUCLEOTIDE SEQUENCE [LARGE SCALE GENOMIC DNA]</scope>
    <source>
        <strain evidence="2">1808015.09</strain>
    </source>
</reference>
<protein>
    <submittedName>
        <fullName evidence="2">Uncharacterized protein</fullName>
    </submittedName>
</protein>
<keyword evidence="3" id="KW-1185">Reference proteome</keyword>
<organism evidence="2 3">
    <name type="scientific">Gossypium darwinii</name>
    <name type="common">Darwin's cotton</name>
    <name type="synonym">Gossypium barbadense var. darwinii</name>
    <dbReference type="NCBI Taxonomy" id="34276"/>
    <lineage>
        <taxon>Eukaryota</taxon>
        <taxon>Viridiplantae</taxon>
        <taxon>Streptophyta</taxon>
        <taxon>Embryophyta</taxon>
        <taxon>Tracheophyta</taxon>
        <taxon>Spermatophyta</taxon>
        <taxon>Magnoliopsida</taxon>
        <taxon>eudicotyledons</taxon>
        <taxon>Gunneridae</taxon>
        <taxon>Pentapetalae</taxon>
        <taxon>rosids</taxon>
        <taxon>malvids</taxon>
        <taxon>Malvales</taxon>
        <taxon>Malvaceae</taxon>
        <taxon>Malvoideae</taxon>
        <taxon>Gossypium</taxon>
    </lineage>
</organism>
<sequence length="106" mass="12561">MVKADREWGQPDEKRGTQGQESRAGREPLQDDRQKTQIVSKRTKSEREKRMDIILRKENEMGKGRVQEGRMTTDMRTATAKKERCCLSSNYRILFLLFYIKILFSF</sequence>
<evidence type="ECO:0000313" key="3">
    <source>
        <dbReference type="Proteomes" id="UP000323506"/>
    </source>
</evidence>
<dbReference type="Proteomes" id="UP000323506">
    <property type="component" value="Chromosome D11"/>
</dbReference>
<accession>A0A5D2AGM8</accession>
<evidence type="ECO:0000256" key="1">
    <source>
        <dbReference type="SAM" id="MobiDB-lite"/>
    </source>
</evidence>
<evidence type="ECO:0000313" key="2">
    <source>
        <dbReference type="EMBL" id="TYG43619.1"/>
    </source>
</evidence>
<proteinExistence type="predicted"/>
<name>A0A5D2AGM8_GOSDA</name>
<gene>
    <name evidence="2" type="ORF">ES288_D11G032000v1</name>
</gene>
<dbReference type="AlphaFoldDB" id="A0A5D2AGM8"/>
<feature type="region of interest" description="Disordered" evidence="1">
    <location>
        <begin position="1"/>
        <end position="47"/>
    </location>
</feature>
<feature type="compositionally biased region" description="Basic and acidic residues" evidence="1">
    <location>
        <begin position="1"/>
        <end position="16"/>
    </location>
</feature>
<dbReference type="EMBL" id="CM017711">
    <property type="protein sequence ID" value="TYG43619.1"/>
    <property type="molecule type" value="Genomic_DNA"/>
</dbReference>
<feature type="compositionally biased region" description="Basic and acidic residues" evidence="1">
    <location>
        <begin position="23"/>
        <end position="35"/>
    </location>
</feature>